<evidence type="ECO:0000313" key="3">
    <source>
        <dbReference type="Proteomes" id="UP001140217"/>
    </source>
</evidence>
<feature type="transmembrane region" description="Helical" evidence="1">
    <location>
        <begin position="189"/>
        <end position="206"/>
    </location>
</feature>
<evidence type="ECO:0000256" key="1">
    <source>
        <dbReference type="SAM" id="Phobius"/>
    </source>
</evidence>
<feature type="transmembrane region" description="Helical" evidence="1">
    <location>
        <begin position="222"/>
        <end position="245"/>
    </location>
</feature>
<feature type="transmembrane region" description="Helical" evidence="1">
    <location>
        <begin position="6"/>
        <end position="25"/>
    </location>
</feature>
<organism evidence="2 3">
    <name type="scientific">Coemansia javaensis</name>
    <dbReference type="NCBI Taxonomy" id="2761396"/>
    <lineage>
        <taxon>Eukaryota</taxon>
        <taxon>Fungi</taxon>
        <taxon>Fungi incertae sedis</taxon>
        <taxon>Zoopagomycota</taxon>
        <taxon>Kickxellomycotina</taxon>
        <taxon>Kickxellomycetes</taxon>
        <taxon>Kickxellales</taxon>
        <taxon>Kickxellaceae</taxon>
        <taxon>Coemansia</taxon>
    </lineage>
</organism>
<feature type="transmembrane region" description="Helical" evidence="1">
    <location>
        <begin position="37"/>
        <end position="57"/>
    </location>
</feature>
<gene>
    <name evidence="2" type="ORF">H4R18_003030</name>
</gene>
<keyword evidence="1" id="KW-1133">Transmembrane helix</keyword>
<dbReference type="AlphaFoldDB" id="A0A9W8HD77"/>
<dbReference type="Proteomes" id="UP001140217">
    <property type="component" value="Unassembled WGS sequence"/>
</dbReference>
<sequence length="359" mass="39447">MDVATIAVGSGLFAATSALVAYGWCNHRYQPIRAKNLPQTTLMVVCGAVWFAGNVAANGHVRADGGGVWARCRLWHVWIRMAFEFLFFCCVLARIAALYWLLVRRKRVRGWSSFVPFAALVPCIAAFCIVGQLIPPWLSVWYDPGAALCLEARVYRACGLALLWAVWGLVIVFTWLARNIQSSFNEARTSLMVVAAMLVSLLQTTVDEAVHAPVAAHRAARIASTCTDFVVANLVVWILLAHPVYQSLFNRKRYSANWRSRLVSDGFRREYALSVSTVAGAGSMCSVPGVCAQPQRAKCSADRCREQSWIFRHSLQVRFSQTFGKDSTDAPPSLNLSCSTMCASSVASPSESTDIPRAA</sequence>
<feature type="transmembrane region" description="Helical" evidence="1">
    <location>
        <begin position="154"/>
        <end position="177"/>
    </location>
</feature>
<dbReference type="OrthoDB" id="5585295at2759"/>
<keyword evidence="1" id="KW-0472">Membrane</keyword>
<comment type="caution">
    <text evidence="2">The sequence shown here is derived from an EMBL/GenBank/DDBJ whole genome shotgun (WGS) entry which is preliminary data.</text>
</comment>
<accession>A0A9W8HD77</accession>
<name>A0A9W8HD77_9FUNG</name>
<dbReference type="EMBL" id="JANBUL010000112">
    <property type="protein sequence ID" value="KAJ2781211.1"/>
    <property type="molecule type" value="Genomic_DNA"/>
</dbReference>
<protein>
    <submittedName>
        <fullName evidence="2">Uncharacterized protein</fullName>
    </submittedName>
</protein>
<reference evidence="2" key="1">
    <citation type="submission" date="2022-07" db="EMBL/GenBank/DDBJ databases">
        <title>Phylogenomic reconstructions and comparative analyses of Kickxellomycotina fungi.</title>
        <authorList>
            <person name="Reynolds N.K."/>
            <person name="Stajich J.E."/>
            <person name="Barry K."/>
            <person name="Grigoriev I.V."/>
            <person name="Crous P."/>
            <person name="Smith M.E."/>
        </authorList>
    </citation>
    <scope>NUCLEOTIDE SEQUENCE</scope>
    <source>
        <strain evidence="2">NBRC 105414</strain>
    </source>
</reference>
<keyword evidence="3" id="KW-1185">Reference proteome</keyword>
<feature type="transmembrane region" description="Helical" evidence="1">
    <location>
        <begin position="114"/>
        <end position="134"/>
    </location>
</feature>
<proteinExistence type="predicted"/>
<evidence type="ECO:0000313" key="2">
    <source>
        <dbReference type="EMBL" id="KAJ2781211.1"/>
    </source>
</evidence>
<keyword evidence="1" id="KW-0812">Transmembrane</keyword>
<feature type="transmembrane region" description="Helical" evidence="1">
    <location>
        <begin position="77"/>
        <end position="102"/>
    </location>
</feature>